<feature type="compositionally biased region" description="Basic residues" evidence="1">
    <location>
        <begin position="166"/>
        <end position="180"/>
    </location>
</feature>
<dbReference type="InParanoid" id="A0A507AGL6"/>
<feature type="region of interest" description="Disordered" evidence="1">
    <location>
        <begin position="504"/>
        <end position="523"/>
    </location>
</feature>
<feature type="compositionally biased region" description="Basic and acidic residues" evidence="1">
    <location>
        <begin position="231"/>
        <end position="254"/>
    </location>
</feature>
<feature type="compositionally biased region" description="Basic and acidic residues" evidence="1">
    <location>
        <begin position="359"/>
        <end position="369"/>
    </location>
</feature>
<feature type="compositionally biased region" description="Low complexity" evidence="1">
    <location>
        <begin position="132"/>
        <end position="141"/>
    </location>
</feature>
<accession>A0A507AGL6</accession>
<evidence type="ECO:0000256" key="1">
    <source>
        <dbReference type="SAM" id="MobiDB-lite"/>
    </source>
</evidence>
<dbReference type="AlphaFoldDB" id="A0A507AGL6"/>
<feature type="compositionally biased region" description="Polar residues" evidence="1">
    <location>
        <begin position="111"/>
        <end position="125"/>
    </location>
</feature>
<comment type="caution">
    <text evidence="2">The sequence shown here is derived from an EMBL/GenBank/DDBJ whole genome shotgun (WGS) entry which is preliminary data.</text>
</comment>
<dbReference type="GeneID" id="41977750"/>
<dbReference type="EMBL" id="SKBQ01000082">
    <property type="protein sequence ID" value="TPX07972.1"/>
    <property type="molecule type" value="Genomic_DNA"/>
</dbReference>
<gene>
    <name evidence="2" type="ORF">E0L32_010303</name>
</gene>
<feature type="compositionally biased region" description="Basic and acidic residues" evidence="1">
    <location>
        <begin position="267"/>
        <end position="276"/>
    </location>
</feature>
<dbReference type="RefSeq" id="XP_030989683.1">
    <property type="nucleotide sequence ID" value="XM_031132906.1"/>
</dbReference>
<sequence>MPSLRGRPSSSQATEKLLPTTPVSPGEPSRQAPARRPAPGLTTTSGPQTTTTPVAAAAEPGRFRSLFQRSKSLRNPSRGLHKTAGVPSAGLGPEKAVAITEHQRQDVVVTESPTRTESASFTTRQHAAPLLRSHPSSTHSEPPTPRPPPDQLEHPAEAMGKMPPLLKKRPSFRDRFRRKPSPPTQVAPEEPRVHSVYVPRHAASDFSRLSVPPRRHEIFPIAESPVVAPPPRDDHELARVEVPRRLQLEDEKPRYSHAQQDSLGVSRLREDTDRGGQGHGPTTQSRPQHGPAAQMKPVPTHHRSSSTASDDTPDRREPAQTAGHDRQDDNARQEQTLGAEAAPEAEPSSDYQEFLSRAAAEDRAHREQVWRALTSASRAAPRSRLESVADTALAAAEGSGGGGPFDTVGSSRSASPGNDAPNYLLAAAPRRSWGRQQQHGPAAAATSGRDGGDLPALAEHGGHHWQVVAGVQPTGRALGGTTTGAQQPRGLKRHSNMAQRIAQYVRPATDTGGSAAKDMGSRA</sequence>
<reference evidence="2 3" key="1">
    <citation type="submission" date="2019-06" db="EMBL/GenBank/DDBJ databases">
        <title>Draft genome sequence of the filamentous fungus Phialemoniopsis curvata isolated from diesel fuel.</title>
        <authorList>
            <person name="Varaljay V.A."/>
            <person name="Lyon W.J."/>
            <person name="Crouch A.L."/>
            <person name="Drake C.E."/>
            <person name="Hollomon J.M."/>
            <person name="Nadeau L.J."/>
            <person name="Nunn H.S."/>
            <person name="Stevenson B.S."/>
            <person name="Bojanowski C.L."/>
            <person name="Crookes-Goodson W.J."/>
        </authorList>
    </citation>
    <scope>NUCLEOTIDE SEQUENCE [LARGE SCALE GENOMIC DNA]</scope>
    <source>
        <strain evidence="2 3">D216</strain>
    </source>
</reference>
<organism evidence="2 3">
    <name type="scientific">Thyridium curvatum</name>
    <dbReference type="NCBI Taxonomy" id="1093900"/>
    <lineage>
        <taxon>Eukaryota</taxon>
        <taxon>Fungi</taxon>
        <taxon>Dikarya</taxon>
        <taxon>Ascomycota</taxon>
        <taxon>Pezizomycotina</taxon>
        <taxon>Sordariomycetes</taxon>
        <taxon>Sordariomycetidae</taxon>
        <taxon>Thyridiales</taxon>
        <taxon>Thyridiaceae</taxon>
        <taxon>Thyridium</taxon>
    </lineage>
</organism>
<dbReference type="Proteomes" id="UP000319257">
    <property type="component" value="Unassembled WGS sequence"/>
</dbReference>
<feature type="compositionally biased region" description="Low complexity" evidence="1">
    <location>
        <begin position="30"/>
        <end position="58"/>
    </location>
</feature>
<evidence type="ECO:0000313" key="2">
    <source>
        <dbReference type="EMBL" id="TPX07972.1"/>
    </source>
</evidence>
<dbReference type="OrthoDB" id="5234752at2759"/>
<protein>
    <submittedName>
        <fullName evidence="2">Uncharacterized protein</fullName>
    </submittedName>
</protein>
<keyword evidence="3" id="KW-1185">Reference proteome</keyword>
<name>A0A507AGL6_9PEZI</name>
<feature type="compositionally biased region" description="Basic and acidic residues" evidence="1">
    <location>
        <begin position="312"/>
        <end position="332"/>
    </location>
</feature>
<evidence type="ECO:0000313" key="3">
    <source>
        <dbReference type="Proteomes" id="UP000319257"/>
    </source>
</evidence>
<feature type="region of interest" description="Disordered" evidence="1">
    <location>
        <begin position="220"/>
        <end position="458"/>
    </location>
</feature>
<feature type="region of interest" description="Disordered" evidence="1">
    <location>
        <begin position="1"/>
        <end position="195"/>
    </location>
</feature>
<proteinExistence type="predicted"/>